<feature type="signal peptide" evidence="2">
    <location>
        <begin position="1"/>
        <end position="18"/>
    </location>
</feature>
<dbReference type="InterPro" id="IPR051291">
    <property type="entry name" value="CIMAP"/>
</dbReference>
<feature type="region of interest" description="Disordered" evidence="1">
    <location>
        <begin position="419"/>
        <end position="438"/>
    </location>
</feature>
<feature type="region of interest" description="Disordered" evidence="1">
    <location>
        <begin position="1127"/>
        <end position="1146"/>
    </location>
</feature>
<dbReference type="EMBL" id="QEAN01000421">
    <property type="protein sequence ID" value="TPX37777.1"/>
    <property type="molecule type" value="Genomic_DNA"/>
</dbReference>
<keyword evidence="2" id="KW-0732">Signal</keyword>
<feature type="region of interest" description="Disordered" evidence="1">
    <location>
        <begin position="1064"/>
        <end position="1085"/>
    </location>
</feature>
<protein>
    <submittedName>
        <fullName evidence="3">Uncharacterized protein</fullName>
    </submittedName>
</protein>
<feature type="compositionally biased region" description="Basic and acidic residues" evidence="1">
    <location>
        <begin position="358"/>
        <end position="377"/>
    </location>
</feature>
<proteinExistence type="predicted"/>
<reference evidence="3 4" key="1">
    <citation type="journal article" date="2019" name="Sci. Rep.">
        <title>Comparative genomics of chytrid fungi reveal insights into the obligate biotrophic and pathogenic lifestyle of Synchytrium endobioticum.</title>
        <authorList>
            <person name="van de Vossenberg B.T.L.H."/>
            <person name="Warris S."/>
            <person name="Nguyen H.D.T."/>
            <person name="van Gent-Pelzer M.P.E."/>
            <person name="Joly D.L."/>
            <person name="van de Geest H.C."/>
            <person name="Bonants P.J.M."/>
            <person name="Smith D.S."/>
            <person name="Levesque C.A."/>
            <person name="van der Lee T.A.J."/>
        </authorList>
    </citation>
    <scope>NUCLEOTIDE SEQUENCE [LARGE SCALE GENOMIC DNA]</scope>
    <source>
        <strain evidence="3 4">MB42</strain>
    </source>
</reference>
<evidence type="ECO:0000313" key="3">
    <source>
        <dbReference type="EMBL" id="TPX37777.1"/>
    </source>
</evidence>
<evidence type="ECO:0000313" key="4">
    <source>
        <dbReference type="Proteomes" id="UP000317494"/>
    </source>
</evidence>
<feature type="chain" id="PRO_5021280819" evidence="2">
    <location>
        <begin position="19"/>
        <end position="1568"/>
    </location>
</feature>
<keyword evidence="4" id="KW-1185">Reference proteome</keyword>
<name>A0A507C9M0_9FUNG</name>
<sequence>MKVASLYVALGLAAVAQAQICATNLLIDDFRTGQRPTTGPAGNDRIYNLAGGDYGGLGLQGNIAIGSGGGSITPDNSAGLNGTNYFFVKYDPNACFDATKYTGLQMEFTFPENADFQIAYTQTAPNCVDRLDDSTYMEFTQYIVSNGTRQSVFLPFRDFGLNVHDELFDWKHVGTLTFLQFLPIGVPYTFHSLTLIANTTACANQPVANQSSTTTAAASASTPGIMSNLASGAASMPLVAAHLSSSGHGMYSRAPRQFLPSASSLDASLSPGCYEPDRKLPAGKHIGGGGEGYAPFLSLAPRSTDLVLPAQLRNPPPTSYEATLARGPAKVPQFGKSKAERFGHVGTNFPGPGYYHLGNDDGTRGKSRKTADADGWRQHTKVAWRRKFVPPSIPVGTTTHGYDETPAGELLPRKTPIEEAKSGEDKTSIPSTLSTKGVKFGKGARTSLMRQATLHTPSPTQYDVEAAEKAIRHTHIHTVPQPAGAECRRMMENIVATAIKEDTPAPGAYEVKVSAMKEPTRTNSKTPLRQAGSDTGLRYLNTEQLHTPSPAAYNPANPPVTPKRVKPKTNAFGTSSKRFDVPEAMRAATAPTPAPAPGDYHVERPKRVSKTAHLRPFCAAAERFKPPKTSLSPAPNSYSPMPVHRSPFDPELPEDVTAPRFIRTHYYIGVNGPIAAFDPHSIAHIPVFGTQTERFDADMKPHDLPPPEMKVASLYVALGLAAVAQAQICATNLLIDDFRTGQRPTTGPAGNDRIYNLAGGDYGGLGLQGNIAIGSGGGSITPDNSAGLNGTNYFFVKYDPNACFDATKYTGLQMEFTFPENADFQIAYTQTAPNCVDRLDDSTYMEFTQYIVSNGTRQSVFLPFRDFGLNVHDELFDWKHVGTLTFLQFLPIGVPYTFHSLTLIANTTACANQPVANQSSTTTAAASASTPGIMSNLASGAASMPLVAAHLSSSGHGMYSRAPRQFLPSASSLDASLSPGCYEPDRKLPAGKHIGGGGEGYAPFLSLAPRSTDLVLPAQLRNPPPTSYEATLARGPAKVPQFGKSKAERFGHVGTNFPGPGYYHLGNDDGTRGKSRKTADADGWRQHTKVAWRRKFVPPSIPVGTTTHGYDETPAGELLPRKTPIEEAKSGEDKTSIPSTLSTKGVKFGKGARTSLMRQATLHTPSPTQYDVEAAEKAIRHTHIHTVPQPAGAECRRMMENIVATAIKEDTPAPGAYEVKVSAMKEPTRTNSKTPLRQAGSDTGLRYLNTEQLHTPSPAAYNPANPPVTPKRVKPKTNAFGTSSKRFDVPEAMRAATAPTPAPAPGDYHVERPKRVSKTAHLRPFCAAAERFKPPKTSLSPAPNSYSPMPVHRSPFDPELPEDVTAPRFIRTHYYIGVNGPIAAFDPHSIAHIPVFGTQTERFDADMKPHDLPPPGSYDVAEAFEKLQKHNRIAPTIRGANKGELFNIKQDIPAPNQYDYAHSSRLIAPSLGNAGAFVAMEKRFIENAEVAELPGPGAYVQVSDDTMIRKTFNVSLGHGITKCKDVAPVHCEMTGGPNTMTWCTTSKRSISPVIEPLVGFMRAFAAVS</sequence>
<comment type="caution">
    <text evidence="3">The sequence shown here is derived from an EMBL/GenBank/DDBJ whole genome shotgun (WGS) entry which is preliminary data.</text>
</comment>
<feature type="region of interest" description="Disordered" evidence="1">
    <location>
        <begin position="356"/>
        <end position="377"/>
    </location>
</feature>
<feature type="region of interest" description="Disordered" evidence="1">
    <location>
        <begin position="1256"/>
        <end position="1285"/>
    </location>
</feature>
<evidence type="ECO:0000256" key="1">
    <source>
        <dbReference type="SAM" id="MobiDB-lite"/>
    </source>
</evidence>
<dbReference type="PANTHER" id="PTHR21580:SF28">
    <property type="entry name" value="BOREALIN N-TERMINAL DOMAIN-CONTAINING PROTEIN-RELATED"/>
    <property type="match status" value="1"/>
</dbReference>
<gene>
    <name evidence="3" type="ORF">SeMB42_g06883</name>
</gene>
<evidence type="ECO:0000256" key="2">
    <source>
        <dbReference type="SAM" id="SignalP"/>
    </source>
</evidence>
<accession>A0A507C9M0</accession>
<feature type="region of interest" description="Disordered" evidence="1">
    <location>
        <begin position="548"/>
        <end position="577"/>
    </location>
</feature>
<dbReference type="Proteomes" id="UP000317494">
    <property type="component" value="Unassembled WGS sequence"/>
</dbReference>
<dbReference type="PANTHER" id="PTHR21580">
    <property type="entry name" value="SHIPPO-1-RELATED"/>
    <property type="match status" value="1"/>
</dbReference>
<dbReference type="VEuPathDB" id="FungiDB:SeMB42_g06883"/>
<dbReference type="STRING" id="286115.A0A507C9M0"/>
<organism evidence="3 4">
    <name type="scientific">Synchytrium endobioticum</name>
    <dbReference type="NCBI Taxonomy" id="286115"/>
    <lineage>
        <taxon>Eukaryota</taxon>
        <taxon>Fungi</taxon>
        <taxon>Fungi incertae sedis</taxon>
        <taxon>Chytridiomycota</taxon>
        <taxon>Chytridiomycota incertae sedis</taxon>
        <taxon>Chytridiomycetes</taxon>
        <taxon>Synchytriales</taxon>
        <taxon>Synchytriaceae</taxon>
        <taxon>Synchytrium</taxon>
    </lineage>
</organism>
<feature type="compositionally biased region" description="Basic and acidic residues" evidence="1">
    <location>
        <begin position="1066"/>
        <end position="1085"/>
    </location>
</feature>